<reference evidence="2" key="3">
    <citation type="journal article" date="2010" name="Genome Res.">
        <title>Population genomic sequencing of Coccidioides fungi reveals recent hybridization and transposon control.</title>
        <authorList>
            <person name="Neafsey D.E."/>
            <person name="Barker B.M."/>
            <person name="Sharpton T.J."/>
            <person name="Stajich J.E."/>
            <person name="Park D.J."/>
            <person name="Whiston E."/>
            <person name="Hung C.-Y."/>
            <person name="McMahan C."/>
            <person name="White J."/>
            <person name="Sykes S."/>
            <person name="Heiman D."/>
            <person name="Young S."/>
            <person name="Zeng Q."/>
            <person name="Abouelleil A."/>
            <person name="Aftuck L."/>
            <person name="Bessette D."/>
            <person name="Brown A."/>
            <person name="FitzGerald M."/>
            <person name="Lui A."/>
            <person name="Macdonald J.P."/>
            <person name="Priest M."/>
            <person name="Orbach M.J."/>
            <person name="Galgiani J.N."/>
            <person name="Kirkland T.N."/>
            <person name="Cole G.T."/>
            <person name="Birren B.W."/>
            <person name="Henn M.R."/>
            <person name="Taylor J.W."/>
            <person name="Rounsley S.D."/>
        </authorList>
    </citation>
    <scope>NUCLEOTIDE SEQUENCE [LARGE SCALE GENOMIC DNA]</scope>
    <source>
        <strain evidence="2">RMSCC 3488</strain>
    </source>
</reference>
<sequence>MKWLNRRILDANQGGSFTLCSLKLTSRGAASRHCSAQTPVPERKSPVSPQIGVGICLRIPTLCHSTEPNRLRASCTSAAARLNRIEAENGVSSHNLHQPQREPFLGVGVVKPIAS</sequence>
<dbReference type="VEuPathDB" id="FungiDB:CPAG_03557"/>
<gene>
    <name evidence="1" type="ORF">CPAG_03557</name>
</gene>
<protein>
    <submittedName>
        <fullName evidence="1">Uncharacterized protein</fullName>
    </submittedName>
</protein>
<reference evidence="1 2" key="1">
    <citation type="submission" date="2007-06" db="EMBL/GenBank/DDBJ databases">
        <title>The Genome Sequence of Coccidioides posadasii RMSCC_3488.</title>
        <authorList>
            <consortium name="Coccidioides Genome Resources Consortium"/>
            <consortium name="The Broad Institute Genome Sequencing Platform"/>
            <person name="Henn M.R."/>
            <person name="Sykes S."/>
            <person name="Young S."/>
            <person name="Jaffe D."/>
            <person name="Berlin A."/>
            <person name="Alvarez P."/>
            <person name="Butler J."/>
            <person name="Gnerre S."/>
            <person name="Grabherr M."/>
            <person name="Mauceli E."/>
            <person name="Brockman W."/>
            <person name="Kodira C."/>
            <person name="Alvarado L."/>
            <person name="Zeng Q."/>
            <person name="Crawford M."/>
            <person name="Antoine C."/>
            <person name="Devon K."/>
            <person name="Galgiani J."/>
            <person name="Orsborn K."/>
            <person name="Lewis M.L."/>
            <person name="Nusbaum C."/>
            <person name="Galagan J."/>
            <person name="Birren B."/>
        </authorList>
    </citation>
    <scope>NUCLEOTIDE SEQUENCE [LARGE SCALE GENOMIC DNA]</scope>
    <source>
        <strain evidence="1 2">RMSCC 3488</strain>
    </source>
</reference>
<accession>A0A0J6I709</accession>
<proteinExistence type="predicted"/>
<evidence type="ECO:0000313" key="1">
    <source>
        <dbReference type="EMBL" id="KMM67222.1"/>
    </source>
</evidence>
<organism evidence="1 2">
    <name type="scientific">Coccidioides posadasii RMSCC 3488</name>
    <dbReference type="NCBI Taxonomy" id="454284"/>
    <lineage>
        <taxon>Eukaryota</taxon>
        <taxon>Fungi</taxon>
        <taxon>Dikarya</taxon>
        <taxon>Ascomycota</taxon>
        <taxon>Pezizomycotina</taxon>
        <taxon>Eurotiomycetes</taxon>
        <taxon>Eurotiomycetidae</taxon>
        <taxon>Onygenales</taxon>
        <taxon>Onygenaceae</taxon>
        <taxon>Coccidioides</taxon>
    </lineage>
</organism>
<dbReference type="AlphaFoldDB" id="A0A0J6I709"/>
<dbReference type="EMBL" id="DS268110">
    <property type="protein sequence ID" value="KMM67222.1"/>
    <property type="molecule type" value="Genomic_DNA"/>
</dbReference>
<dbReference type="Proteomes" id="UP000054567">
    <property type="component" value="Unassembled WGS sequence"/>
</dbReference>
<evidence type="ECO:0000313" key="2">
    <source>
        <dbReference type="Proteomes" id="UP000054567"/>
    </source>
</evidence>
<name>A0A0J6I709_COCPO</name>
<reference evidence="2" key="2">
    <citation type="journal article" date="2009" name="Genome Res.">
        <title>Comparative genomic analyses of the human fungal pathogens Coccidioides and their relatives.</title>
        <authorList>
            <person name="Sharpton T.J."/>
            <person name="Stajich J.E."/>
            <person name="Rounsley S.D."/>
            <person name="Gardner M.J."/>
            <person name="Wortman J.R."/>
            <person name="Jordar V.S."/>
            <person name="Maiti R."/>
            <person name="Kodira C.D."/>
            <person name="Neafsey D.E."/>
            <person name="Zeng Q."/>
            <person name="Hung C.-Y."/>
            <person name="McMahan C."/>
            <person name="Muszewska A."/>
            <person name="Grynberg M."/>
            <person name="Mandel M.A."/>
            <person name="Kellner E.M."/>
            <person name="Barker B.M."/>
            <person name="Galgiani J.N."/>
            <person name="Orbach M.J."/>
            <person name="Kirkland T.N."/>
            <person name="Cole G.T."/>
            <person name="Henn M.R."/>
            <person name="Birren B.W."/>
            <person name="Taylor J.W."/>
        </authorList>
    </citation>
    <scope>NUCLEOTIDE SEQUENCE [LARGE SCALE GENOMIC DNA]</scope>
    <source>
        <strain evidence="2">RMSCC 3488</strain>
    </source>
</reference>